<evidence type="ECO:0000313" key="2">
    <source>
        <dbReference type="Proteomes" id="UP000013827"/>
    </source>
</evidence>
<name>A0A0D3K5N7_EMIH1</name>
<dbReference type="PaxDb" id="2903-EOD31072"/>
<reference evidence="1" key="2">
    <citation type="submission" date="2024-10" db="UniProtKB">
        <authorList>
            <consortium name="EnsemblProtists"/>
        </authorList>
    </citation>
    <scope>IDENTIFICATION</scope>
</reference>
<dbReference type="HOGENOM" id="CLU_1212536_0_0_1"/>
<protein>
    <recommendedName>
        <fullName evidence="3">Apple domain-containing protein</fullName>
    </recommendedName>
</protein>
<evidence type="ECO:0008006" key="3">
    <source>
        <dbReference type="Google" id="ProtNLM"/>
    </source>
</evidence>
<reference evidence="2" key="1">
    <citation type="journal article" date="2013" name="Nature">
        <title>Pan genome of the phytoplankton Emiliania underpins its global distribution.</title>
        <authorList>
            <person name="Read B.A."/>
            <person name="Kegel J."/>
            <person name="Klute M.J."/>
            <person name="Kuo A."/>
            <person name="Lefebvre S.C."/>
            <person name="Maumus F."/>
            <person name="Mayer C."/>
            <person name="Miller J."/>
            <person name="Monier A."/>
            <person name="Salamov A."/>
            <person name="Young J."/>
            <person name="Aguilar M."/>
            <person name="Claverie J.M."/>
            <person name="Frickenhaus S."/>
            <person name="Gonzalez K."/>
            <person name="Herman E.K."/>
            <person name="Lin Y.C."/>
            <person name="Napier J."/>
            <person name="Ogata H."/>
            <person name="Sarno A.F."/>
            <person name="Shmutz J."/>
            <person name="Schroeder D."/>
            <person name="de Vargas C."/>
            <person name="Verret F."/>
            <person name="von Dassow P."/>
            <person name="Valentin K."/>
            <person name="Van de Peer Y."/>
            <person name="Wheeler G."/>
            <person name="Dacks J.B."/>
            <person name="Delwiche C.F."/>
            <person name="Dyhrman S.T."/>
            <person name="Glockner G."/>
            <person name="John U."/>
            <person name="Richards T."/>
            <person name="Worden A.Z."/>
            <person name="Zhang X."/>
            <person name="Grigoriev I.V."/>
            <person name="Allen A.E."/>
            <person name="Bidle K."/>
            <person name="Borodovsky M."/>
            <person name="Bowler C."/>
            <person name="Brownlee C."/>
            <person name="Cock J.M."/>
            <person name="Elias M."/>
            <person name="Gladyshev V.N."/>
            <person name="Groth M."/>
            <person name="Guda C."/>
            <person name="Hadaegh A."/>
            <person name="Iglesias-Rodriguez M.D."/>
            <person name="Jenkins J."/>
            <person name="Jones B.M."/>
            <person name="Lawson T."/>
            <person name="Leese F."/>
            <person name="Lindquist E."/>
            <person name="Lobanov A."/>
            <person name="Lomsadze A."/>
            <person name="Malik S.B."/>
            <person name="Marsh M.E."/>
            <person name="Mackinder L."/>
            <person name="Mock T."/>
            <person name="Mueller-Roeber B."/>
            <person name="Pagarete A."/>
            <person name="Parker M."/>
            <person name="Probert I."/>
            <person name="Quesneville H."/>
            <person name="Raines C."/>
            <person name="Rensing S.A."/>
            <person name="Riano-Pachon D.M."/>
            <person name="Richier S."/>
            <person name="Rokitta S."/>
            <person name="Shiraiwa Y."/>
            <person name="Soanes D.M."/>
            <person name="van der Giezen M."/>
            <person name="Wahlund T.M."/>
            <person name="Williams B."/>
            <person name="Wilson W."/>
            <person name="Wolfe G."/>
            <person name="Wurch L.L."/>
        </authorList>
    </citation>
    <scope>NUCLEOTIDE SEQUENCE</scope>
</reference>
<accession>A0A0D3K5N7</accession>
<keyword evidence="2" id="KW-1185">Reference proteome</keyword>
<dbReference type="GeneID" id="17276345"/>
<proteinExistence type="predicted"/>
<sequence length="203" mass="21658">MRYCVLAVALASAAGDDCRKFCLDDGKDWTVKCAWSKCAGCGACASLAIGNCRPSCATNTKGWDKKCGWSDCGLGQKVRLGWDKKCGWSECEGCLACTSPSAPPPPPSPPPKLCSTVISSNALIKCYDSALFVGFTADEAACRSKCEAMPSCNVYAVWTTNWCRLTETCNSLLPIDTDGDGTPDFEDDDPHRLVPVDCELRGG</sequence>
<dbReference type="KEGG" id="ehx:EMIHUDRAFT_203165"/>
<evidence type="ECO:0000313" key="1">
    <source>
        <dbReference type="EnsemblProtists" id="EOD31072"/>
    </source>
</evidence>
<dbReference type="AlphaFoldDB" id="A0A0D3K5N7"/>
<organism evidence="1 2">
    <name type="scientific">Emiliania huxleyi (strain CCMP1516)</name>
    <dbReference type="NCBI Taxonomy" id="280463"/>
    <lineage>
        <taxon>Eukaryota</taxon>
        <taxon>Haptista</taxon>
        <taxon>Haptophyta</taxon>
        <taxon>Prymnesiophyceae</taxon>
        <taxon>Isochrysidales</taxon>
        <taxon>Noelaerhabdaceae</taxon>
        <taxon>Emiliania</taxon>
    </lineage>
</organism>
<dbReference type="RefSeq" id="XP_005783501.1">
    <property type="nucleotide sequence ID" value="XM_005783444.1"/>
</dbReference>
<dbReference type="EnsemblProtists" id="EOD31072">
    <property type="protein sequence ID" value="EOD31072"/>
    <property type="gene ID" value="EMIHUDRAFT_203165"/>
</dbReference>
<dbReference type="Proteomes" id="UP000013827">
    <property type="component" value="Unassembled WGS sequence"/>
</dbReference>